<dbReference type="InterPro" id="IPR029063">
    <property type="entry name" value="SAM-dependent_MTases_sf"/>
</dbReference>
<dbReference type="Gene3D" id="3.40.50.150">
    <property type="entry name" value="Vaccinia Virus protein VP39"/>
    <property type="match status" value="1"/>
</dbReference>
<protein>
    <submittedName>
        <fullName evidence="3">Methyltransferase domain-containing protein</fullName>
    </submittedName>
</protein>
<proteinExistence type="predicted"/>
<keyword evidence="2" id="KW-1185">Reference proteome</keyword>
<evidence type="ECO:0000313" key="3">
    <source>
        <dbReference type="WBParaSite" id="ACRNAN_Path_786.g2971.t1"/>
    </source>
</evidence>
<dbReference type="WBParaSite" id="ACRNAN_Path_786.g2971.t1">
    <property type="protein sequence ID" value="ACRNAN_Path_786.g2971.t1"/>
    <property type="gene ID" value="ACRNAN_Path_786.g2971"/>
</dbReference>
<feature type="domain" description="Methyltransferase" evidence="1">
    <location>
        <begin position="64"/>
        <end position="164"/>
    </location>
</feature>
<dbReference type="Pfam" id="PF13649">
    <property type="entry name" value="Methyltransf_25"/>
    <property type="match status" value="1"/>
</dbReference>
<accession>A0A914CBU7</accession>
<sequence length="287" mass="32625">MAPFCILDSVHAAKEAISEDLCLPTPASDGRINTLNNHGAMKFNFFSKTALKFIDIAIQPGMKVLDIGAAFGEVAVEALRKGAMDYTAIDLDEKHLKILARRVYEEMPEKMSCLKLIHGGIPNGSLFKENEFDAILADSVLHFLDAEQIFQATNQIFSWLNPDGKVFASMGTYYVSIYRPEARERLDRQIDEFLSNPENDPKSIPGFNRIDNNLDLTLDFSSVPEEDIRNHEIRPMSFFSFQEKTARYFFEKAGFDVEEVFYTTIDGFRFVLDSREYVAVIGKKPKF</sequence>
<dbReference type="AlphaFoldDB" id="A0A914CBU7"/>
<organism evidence="2 3">
    <name type="scientific">Acrobeloides nanus</name>
    <dbReference type="NCBI Taxonomy" id="290746"/>
    <lineage>
        <taxon>Eukaryota</taxon>
        <taxon>Metazoa</taxon>
        <taxon>Ecdysozoa</taxon>
        <taxon>Nematoda</taxon>
        <taxon>Chromadorea</taxon>
        <taxon>Rhabditida</taxon>
        <taxon>Tylenchina</taxon>
        <taxon>Cephalobomorpha</taxon>
        <taxon>Cephaloboidea</taxon>
        <taxon>Cephalobidae</taxon>
        <taxon>Acrobeloides</taxon>
    </lineage>
</organism>
<reference evidence="3" key="1">
    <citation type="submission" date="2022-11" db="UniProtKB">
        <authorList>
            <consortium name="WormBaseParasite"/>
        </authorList>
    </citation>
    <scope>IDENTIFICATION</scope>
</reference>
<dbReference type="SUPFAM" id="SSF53335">
    <property type="entry name" value="S-adenosyl-L-methionine-dependent methyltransferases"/>
    <property type="match status" value="1"/>
</dbReference>
<name>A0A914CBU7_9BILA</name>
<dbReference type="InterPro" id="IPR041698">
    <property type="entry name" value="Methyltransf_25"/>
</dbReference>
<evidence type="ECO:0000313" key="2">
    <source>
        <dbReference type="Proteomes" id="UP000887540"/>
    </source>
</evidence>
<dbReference type="Proteomes" id="UP000887540">
    <property type="component" value="Unplaced"/>
</dbReference>
<dbReference type="CDD" id="cd02440">
    <property type="entry name" value="AdoMet_MTases"/>
    <property type="match status" value="1"/>
</dbReference>
<evidence type="ECO:0000259" key="1">
    <source>
        <dbReference type="Pfam" id="PF13649"/>
    </source>
</evidence>